<evidence type="ECO:0000313" key="2">
    <source>
        <dbReference type="Proteomes" id="UP000616885"/>
    </source>
</evidence>
<organism evidence="1 2">
    <name type="scientific">Bionectria ochroleuca</name>
    <name type="common">Gliocladium roseum</name>
    <dbReference type="NCBI Taxonomy" id="29856"/>
    <lineage>
        <taxon>Eukaryota</taxon>
        <taxon>Fungi</taxon>
        <taxon>Dikarya</taxon>
        <taxon>Ascomycota</taxon>
        <taxon>Pezizomycotina</taxon>
        <taxon>Sordariomycetes</taxon>
        <taxon>Hypocreomycetidae</taxon>
        <taxon>Hypocreales</taxon>
        <taxon>Bionectriaceae</taxon>
        <taxon>Clonostachys</taxon>
    </lineage>
</organism>
<accession>A0A8H7N0Y0</accession>
<dbReference type="SUPFAM" id="SSF81383">
    <property type="entry name" value="F-box domain"/>
    <property type="match status" value="1"/>
</dbReference>
<gene>
    <name evidence="1" type="ORF">IM811_006179</name>
</gene>
<evidence type="ECO:0008006" key="3">
    <source>
        <dbReference type="Google" id="ProtNLM"/>
    </source>
</evidence>
<dbReference type="InterPro" id="IPR036047">
    <property type="entry name" value="F-box-like_dom_sf"/>
</dbReference>
<protein>
    <recommendedName>
        <fullName evidence="3">F-box domain-containing protein</fullName>
    </recommendedName>
</protein>
<dbReference type="Proteomes" id="UP000616885">
    <property type="component" value="Unassembled WGS sequence"/>
</dbReference>
<sequence>MGLQPHDQGPTSGVIKHDGYQTSPLLQLPVELLLMVLDILRPHEKSILGQTCRSLSDITCGKSVATYHLPDDEAFDYLRCISHNNPGKWVCAYCAQLHTVTEAYLREEWWDFFAYKKCMPEQGMQESLVPLWDSNLCSDGYRHVQLSLKYDRLSPNSAECRERLMRLLTPYDGTPTFPERKNAIRGHLHAAPRVVQGRFILKSTWTFDTGDSILSPTIMGTNVPICNHHGFGRSCHAPKTLKNAIDMAFEDQGITVHGSCGSCPTDYTVKFRSASVAEVSAWKDFGGEVSPLSDTWKANLYMFLGLHLGNKRRGESEVCMKERPTERIFRRRY</sequence>
<proteinExistence type="predicted"/>
<evidence type="ECO:0000313" key="1">
    <source>
        <dbReference type="EMBL" id="KAF9743839.1"/>
    </source>
</evidence>
<dbReference type="AlphaFoldDB" id="A0A8H7N0Y0"/>
<reference evidence="1" key="1">
    <citation type="submission" date="2020-10" db="EMBL/GenBank/DDBJ databases">
        <title>High-Quality Genome Resource of Clonostachys rosea strain S41 by Oxford Nanopore Long-Read Sequencing.</title>
        <authorList>
            <person name="Wang H."/>
        </authorList>
    </citation>
    <scope>NUCLEOTIDE SEQUENCE</scope>
    <source>
        <strain evidence="1">S41</strain>
    </source>
</reference>
<comment type="caution">
    <text evidence="1">The sequence shown here is derived from an EMBL/GenBank/DDBJ whole genome shotgun (WGS) entry which is preliminary data.</text>
</comment>
<name>A0A8H7N0Y0_BIOOC</name>
<dbReference type="EMBL" id="JADCTT010000016">
    <property type="protein sequence ID" value="KAF9743839.1"/>
    <property type="molecule type" value="Genomic_DNA"/>
</dbReference>